<dbReference type="OrthoDB" id="3215846at2"/>
<dbReference type="AlphaFoldDB" id="A0A511J832"/>
<comment type="caution">
    <text evidence="1">The sequence shown here is derived from an EMBL/GenBank/DDBJ whole genome shotgun (WGS) entry which is preliminary data.</text>
</comment>
<accession>A0A511J832</accession>
<dbReference type="InterPro" id="IPR021373">
    <property type="entry name" value="DUF2993"/>
</dbReference>
<dbReference type="Proteomes" id="UP000321720">
    <property type="component" value="Unassembled WGS sequence"/>
</dbReference>
<protein>
    <recommendedName>
        <fullName evidence="3">DUF2993 domain-containing protein</fullName>
    </recommendedName>
</protein>
<gene>
    <name evidence="1" type="ORF">CCO02nite_08190</name>
</gene>
<name>A0A511J832_9CELL</name>
<keyword evidence="2" id="KW-1185">Reference proteome</keyword>
<evidence type="ECO:0008006" key="3">
    <source>
        <dbReference type="Google" id="ProtNLM"/>
    </source>
</evidence>
<proteinExistence type="predicted"/>
<evidence type="ECO:0000313" key="2">
    <source>
        <dbReference type="Proteomes" id="UP000321720"/>
    </source>
</evidence>
<reference evidence="1 2" key="1">
    <citation type="submission" date="2019-07" db="EMBL/GenBank/DDBJ databases">
        <title>Whole genome shotgun sequence of Cellulomonas composti NBRC 100758.</title>
        <authorList>
            <person name="Hosoyama A."/>
            <person name="Uohara A."/>
            <person name="Ohji S."/>
            <person name="Ichikawa N."/>
        </authorList>
    </citation>
    <scope>NUCLEOTIDE SEQUENCE [LARGE SCALE GENOMIC DNA]</scope>
    <source>
        <strain evidence="1 2">NBRC 100758</strain>
    </source>
</reference>
<sequence>MSAKGWIIAVSVVAVVGAGAVAADRVIARTTEERVSQAVVDNLEDVTGTPTVEMGGFPFLTQVLRGSIDTMTVTVDGATLGGLRATDVVFEGTSVSTTQPYTVGEAQVVAVLPTSSLQTVVAERTGLDLTLTVDGSTMRVAGSLLGIDLSAAIEPGVEDGALVVDVVDIELGGVTITIDDLPDAIGSVLSGLRVPIDELPEGMTLASVSVMPDGLAVTATGTDVVLEQP</sequence>
<dbReference type="Pfam" id="PF11209">
    <property type="entry name" value="LmeA"/>
    <property type="match status" value="1"/>
</dbReference>
<dbReference type="RefSeq" id="WP_146841756.1">
    <property type="nucleotide sequence ID" value="NZ_BJWG01000002.1"/>
</dbReference>
<evidence type="ECO:0000313" key="1">
    <source>
        <dbReference type="EMBL" id="GEL94161.1"/>
    </source>
</evidence>
<organism evidence="1 2">
    <name type="scientific">Cellulomonas composti</name>
    <dbReference type="NCBI Taxonomy" id="266130"/>
    <lineage>
        <taxon>Bacteria</taxon>
        <taxon>Bacillati</taxon>
        <taxon>Actinomycetota</taxon>
        <taxon>Actinomycetes</taxon>
        <taxon>Micrococcales</taxon>
        <taxon>Cellulomonadaceae</taxon>
        <taxon>Cellulomonas</taxon>
    </lineage>
</organism>
<dbReference type="EMBL" id="BJWG01000002">
    <property type="protein sequence ID" value="GEL94161.1"/>
    <property type="molecule type" value="Genomic_DNA"/>
</dbReference>